<protein>
    <submittedName>
        <fullName evidence="2">Uncharacterized protein</fullName>
    </submittedName>
</protein>
<sequence>MENYQGSTSSWPPLISQSPGTNYCGIIGIPQRPDELQALWAQRVSDQQAKAWSTRLGEPEADTQWHSHKPDILSADRSLEEGWCNGVGVSWCQLRVKLCGNQIKPKLEAVQCVTFDSPAHLRVNQLANQLALVARASGAESDPLQPLGADRSPGSHGTQPRYLVGRPDEAVTCGITNRAGPEQFKFHRKRRQSRSQSNRFGHRR</sequence>
<reference evidence="2" key="1">
    <citation type="submission" date="2020-03" db="EMBL/GenBank/DDBJ databases">
        <authorList>
            <person name="Weist P."/>
        </authorList>
    </citation>
    <scope>NUCLEOTIDE SEQUENCE</scope>
</reference>
<evidence type="ECO:0000256" key="1">
    <source>
        <dbReference type="SAM" id="MobiDB-lite"/>
    </source>
</evidence>
<evidence type="ECO:0000313" key="2">
    <source>
        <dbReference type="EMBL" id="CAB1449628.1"/>
    </source>
</evidence>
<feature type="region of interest" description="Disordered" evidence="1">
    <location>
        <begin position="177"/>
        <end position="204"/>
    </location>
</feature>
<feature type="compositionally biased region" description="Low complexity" evidence="1">
    <location>
        <begin position="194"/>
        <end position="204"/>
    </location>
</feature>
<keyword evidence="3" id="KW-1185">Reference proteome</keyword>
<evidence type="ECO:0000313" key="3">
    <source>
        <dbReference type="Proteomes" id="UP001153269"/>
    </source>
</evidence>
<dbReference type="Proteomes" id="UP001153269">
    <property type="component" value="Unassembled WGS sequence"/>
</dbReference>
<dbReference type="EMBL" id="CADEAL010004023">
    <property type="protein sequence ID" value="CAB1449628.1"/>
    <property type="molecule type" value="Genomic_DNA"/>
</dbReference>
<name>A0A9N7VEU5_PLEPL</name>
<organism evidence="2 3">
    <name type="scientific">Pleuronectes platessa</name>
    <name type="common">European plaice</name>
    <dbReference type="NCBI Taxonomy" id="8262"/>
    <lineage>
        <taxon>Eukaryota</taxon>
        <taxon>Metazoa</taxon>
        <taxon>Chordata</taxon>
        <taxon>Craniata</taxon>
        <taxon>Vertebrata</taxon>
        <taxon>Euteleostomi</taxon>
        <taxon>Actinopterygii</taxon>
        <taxon>Neopterygii</taxon>
        <taxon>Teleostei</taxon>
        <taxon>Neoteleostei</taxon>
        <taxon>Acanthomorphata</taxon>
        <taxon>Carangaria</taxon>
        <taxon>Pleuronectiformes</taxon>
        <taxon>Pleuronectoidei</taxon>
        <taxon>Pleuronectidae</taxon>
        <taxon>Pleuronectes</taxon>
    </lineage>
</organism>
<proteinExistence type="predicted"/>
<dbReference type="AlphaFoldDB" id="A0A9N7VEU5"/>
<comment type="caution">
    <text evidence="2">The sequence shown here is derived from an EMBL/GenBank/DDBJ whole genome shotgun (WGS) entry which is preliminary data.</text>
</comment>
<accession>A0A9N7VEU5</accession>
<gene>
    <name evidence="2" type="ORF">PLEPLA_LOCUS37313</name>
</gene>
<feature type="region of interest" description="Disordered" evidence="1">
    <location>
        <begin position="140"/>
        <end position="163"/>
    </location>
</feature>